<dbReference type="EMBL" id="JARBDR010000813">
    <property type="protein sequence ID" value="KAJ8306330.1"/>
    <property type="molecule type" value="Genomic_DNA"/>
</dbReference>
<proteinExistence type="inferred from homology"/>
<keyword evidence="5" id="KW-1133">Transmembrane helix</keyword>
<evidence type="ECO:0000256" key="3">
    <source>
        <dbReference type="ARBA" id="ARBA00022801"/>
    </source>
</evidence>
<organism evidence="7 8">
    <name type="scientific">Tegillarca granosa</name>
    <name type="common">Malaysian cockle</name>
    <name type="synonym">Anadara granosa</name>
    <dbReference type="NCBI Taxonomy" id="220873"/>
    <lineage>
        <taxon>Eukaryota</taxon>
        <taxon>Metazoa</taxon>
        <taxon>Spiralia</taxon>
        <taxon>Lophotrochozoa</taxon>
        <taxon>Mollusca</taxon>
        <taxon>Bivalvia</taxon>
        <taxon>Autobranchia</taxon>
        <taxon>Pteriomorphia</taxon>
        <taxon>Arcoida</taxon>
        <taxon>Arcoidea</taxon>
        <taxon>Arcidae</taxon>
        <taxon>Tegillarca</taxon>
    </lineage>
</organism>
<dbReference type="Gene3D" id="3.40.50.1820">
    <property type="entry name" value="alpha/beta hydrolase"/>
    <property type="match status" value="1"/>
</dbReference>
<dbReference type="Pfam" id="PF00135">
    <property type="entry name" value="COesterase"/>
    <property type="match status" value="1"/>
</dbReference>
<feature type="domain" description="Carboxylesterase type B" evidence="6">
    <location>
        <begin position="33"/>
        <end position="486"/>
    </location>
</feature>
<gene>
    <name evidence="7" type="ORF">KUTeg_016875</name>
</gene>
<reference evidence="7 8" key="1">
    <citation type="submission" date="2022-12" db="EMBL/GenBank/DDBJ databases">
        <title>Chromosome-level genome of Tegillarca granosa.</title>
        <authorList>
            <person name="Kim J."/>
        </authorList>
    </citation>
    <scope>NUCLEOTIDE SEQUENCE [LARGE SCALE GENOMIC DNA]</scope>
    <source>
        <strain evidence="7">Teg-2019</strain>
        <tissue evidence="7">Adductor muscle</tissue>
    </source>
</reference>
<evidence type="ECO:0000259" key="6">
    <source>
        <dbReference type="Pfam" id="PF00135"/>
    </source>
</evidence>
<keyword evidence="5" id="KW-0472">Membrane</keyword>
<evidence type="ECO:0000313" key="7">
    <source>
        <dbReference type="EMBL" id="KAJ8306330.1"/>
    </source>
</evidence>
<sequence>MDRKGKIMYICIYIILTISSIQFAQGQIKIVTLRTKLGLVNGRGVSVNNDTVYEFRKIPYAKPPIGNLRFSKPQAYGNWSSPLDATEFGPSCMQHLKSTRGLPNLNMSEDCLHLNIYVPRNWSNPFLMPVMVYIHGGGFQQGTGMRFNASLLSLQGQVIVVTLNYRLNVFGFFTTRTPNTTGNYGLWDQRMAIEWVRENINSFGGNPDMITIFGESAGSISVGLHALFPGNKGLFNRAIMQSGPGNSLFSTNNRSADVFTDFSFSVGCTEKPYIVCLRQIDAKSLTQMWYLYKNETATDVLPHFGGLDSPVIDGEFIPSNPVTLIQNTSSPSYAFFRSLDVIAGTTNGEGSLILQKLLPRDIQGDFLRLPYSIGRMDYFDKKIAVSNAICKKYSNVSSSDKREQARQAVDMFGDAFFVCPTVQLLNIHSKNNTKKTYQYLFTREFPGRKPPEEWFIGDPHASELMYLFGFKSFLSDKVDVPESEKEFS</sequence>
<dbReference type="SUPFAM" id="SSF53474">
    <property type="entry name" value="alpha/beta-Hydrolases"/>
    <property type="match status" value="1"/>
</dbReference>
<name>A0ABQ9ESF7_TEGGR</name>
<protein>
    <recommendedName>
        <fullName evidence="4">Carboxylic ester hydrolase</fullName>
        <ecNumber evidence="4">3.1.1.-</ecNumber>
    </recommendedName>
</protein>
<dbReference type="PANTHER" id="PTHR43918:SF4">
    <property type="entry name" value="CARBOXYLIC ESTER HYDROLASE"/>
    <property type="match status" value="1"/>
</dbReference>
<accession>A0ABQ9ESF7</accession>
<dbReference type="PROSITE" id="PS00122">
    <property type="entry name" value="CARBOXYLESTERASE_B_1"/>
    <property type="match status" value="1"/>
</dbReference>
<keyword evidence="3 4" id="KW-0378">Hydrolase</keyword>
<dbReference type="InterPro" id="IPR019826">
    <property type="entry name" value="Carboxylesterase_B_AS"/>
</dbReference>
<dbReference type="PANTHER" id="PTHR43918">
    <property type="entry name" value="ACETYLCHOLINESTERASE"/>
    <property type="match status" value="1"/>
</dbReference>
<evidence type="ECO:0000256" key="2">
    <source>
        <dbReference type="ARBA" id="ARBA00022487"/>
    </source>
</evidence>
<evidence type="ECO:0000256" key="4">
    <source>
        <dbReference type="RuleBase" id="RU361235"/>
    </source>
</evidence>
<keyword evidence="2" id="KW-0719">Serine esterase</keyword>
<evidence type="ECO:0000256" key="1">
    <source>
        <dbReference type="ARBA" id="ARBA00005964"/>
    </source>
</evidence>
<dbReference type="Proteomes" id="UP001217089">
    <property type="component" value="Unassembled WGS sequence"/>
</dbReference>
<dbReference type="InterPro" id="IPR050654">
    <property type="entry name" value="AChE-related_enzymes"/>
</dbReference>
<dbReference type="EC" id="3.1.1.-" evidence="4"/>
<feature type="transmembrane region" description="Helical" evidence="5">
    <location>
        <begin position="7"/>
        <end position="24"/>
    </location>
</feature>
<feature type="non-terminal residue" evidence="7">
    <location>
        <position position="488"/>
    </location>
</feature>
<keyword evidence="5" id="KW-0812">Transmembrane</keyword>
<evidence type="ECO:0000256" key="5">
    <source>
        <dbReference type="SAM" id="Phobius"/>
    </source>
</evidence>
<comment type="caution">
    <text evidence="7">The sequence shown here is derived from an EMBL/GenBank/DDBJ whole genome shotgun (WGS) entry which is preliminary data.</text>
</comment>
<dbReference type="InterPro" id="IPR029058">
    <property type="entry name" value="AB_hydrolase_fold"/>
</dbReference>
<dbReference type="InterPro" id="IPR002018">
    <property type="entry name" value="CarbesteraseB"/>
</dbReference>
<evidence type="ECO:0000313" key="8">
    <source>
        <dbReference type="Proteomes" id="UP001217089"/>
    </source>
</evidence>
<comment type="similarity">
    <text evidence="1 4">Belongs to the type-B carboxylesterase/lipase family.</text>
</comment>
<keyword evidence="8" id="KW-1185">Reference proteome</keyword>